<proteinExistence type="predicted"/>
<keyword evidence="2" id="KW-1185">Reference proteome</keyword>
<dbReference type="STRING" id="1236220.SAMN04488112_102174"/>
<evidence type="ECO:0000313" key="2">
    <source>
        <dbReference type="Proteomes" id="UP000199387"/>
    </source>
</evidence>
<dbReference type="RefSeq" id="WP_022738242.1">
    <property type="nucleotide sequence ID" value="NZ_FMZA01000002.1"/>
</dbReference>
<dbReference type="Gene3D" id="3.40.50.12780">
    <property type="entry name" value="N-terminal domain of ligase-like"/>
    <property type="match status" value="1"/>
</dbReference>
<name>A0A1G6ID27_9BACL</name>
<dbReference type="InterPro" id="IPR042099">
    <property type="entry name" value="ANL_N_sf"/>
</dbReference>
<protein>
    <submittedName>
        <fullName evidence="1">Uncharacterized protein</fullName>
    </submittedName>
</protein>
<dbReference type="OrthoDB" id="580775at2"/>
<dbReference type="Proteomes" id="UP000199387">
    <property type="component" value="Unassembled WGS sequence"/>
</dbReference>
<dbReference type="AlphaFoldDB" id="A0A1G6ID27"/>
<sequence length="96" mass="10449">MEIGVKGGRNAAVCSTAGHFTAYSTAERMRLKQPSNEKIRVFSIQSPLSTLVKELNEYQPTVMGGYPTVMDILAEEQKAGRLNIHPVAILCGGEQL</sequence>
<evidence type="ECO:0000313" key="1">
    <source>
        <dbReference type="EMBL" id="SDC04310.1"/>
    </source>
</evidence>
<dbReference type="EMBL" id="FMZA01000002">
    <property type="protein sequence ID" value="SDC04310.1"/>
    <property type="molecule type" value="Genomic_DNA"/>
</dbReference>
<organism evidence="1 2">
    <name type="scientific">Melghirimyces thermohalophilus</name>
    <dbReference type="NCBI Taxonomy" id="1236220"/>
    <lineage>
        <taxon>Bacteria</taxon>
        <taxon>Bacillati</taxon>
        <taxon>Bacillota</taxon>
        <taxon>Bacilli</taxon>
        <taxon>Bacillales</taxon>
        <taxon>Thermoactinomycetaceae</taxon>
        <taxon>Melghirimyces</taxon>
    </lineage>
</organism>
<reference evidence="1 2" key="1">
    <citation type="submission" date="2016-10" db="EMBL/GenBank/DDBJ databases">
        <authorList>
            <person name="de Groot N.N."/>
        </authorList>
    </citation>
    <scope>NUCLEOTIDE SEQUENCE [LARGE SCALE GENOMIC DNA]</scope>
    <source>
        <strain evidence="1 2">DSM 45514</strain>
    </source>
</reference>
<accession>A0A1G6ID27</accession>
<gene>
    <name evidence="1" type="ORF">SAMN04488112_102174</name>
</gene>